<dbReference type="InterPro" id="IPR022742">
    <property type="entry name" value="Hydrolase_4"/>
</dbReference>
<dbReference type="Gene3D" id="3.40.50.1820">
    <property type="entry name" value="alpha/beta hydrolase"/>
    <property type="match status" value="1"/>
</dbReference>
<evidence type="ECO:0000313" key="3">
    <source>
        <dbReference type="Proteomes" id="UP000608420"/>
    </source>
</evidence>
<name>A0ABQ1VY64_9BACL</name>
<protein>
    <recommendedName>
        <fullName evidence="1">Serine aminopeptidase S33 domain-containing protein</fullName>
    </recommendedName>
</protein>
<reference evidence="3" key="1">
    <citation type="journal article" date="2019" name="Int. J. Syst. Evol. Microbiol.">
        <title>The Global Catalogue of Microorganisms (GCM) 10K type strain sequencing project: providing services to taxonomists for standard genome sequencing and annotation.</title>
        <authorList>
            <consortium name="The Broad Institute Genomics Platform"/>
            <consortium name="The Broad Institute Genome Sequencing Center for Infectious Disease"/>
            <person name="Wu L."/>
            <person name="Ma J."/>
        </authorList>
    </citation>
    <scope>NUCLEOTIDE SEQUENCE [LARGE SCALE GENOMIC DNA]</scope>
    <source>
        <strain evidence="3">CGMCC 1.15420</strain>
    </source>
</reference>
<dbReference type="PANTHER" id="PTHR42886:SF64">
    <property type="entry name" value="HYDROLASE"/>
    <property type="match status" value="1"/>
</dbReference>
<gene>
    <name evidence="2" type="primary">ybdG</name>
    <name evidence="2" type="ORF">GCM10010913_24920</name>
</gene>
<dbReference type="PANTHER" id="PTHR42886">
    <property type="entry name" value="RE40534P-RELATED"/>
    <property type="match status" value="1"/>
</dbReference>
<organism evidence="2 3">
    <name type="scientific">Paenibacillus aceti</name>
    <dbReference type="NCBI Taxonomy" id="1820010"/>
    <lineage>
        <taxon>Bacteria</taxon>
        <taxon>Bacillati</taxon>
        <taxon>Bacillota</taxon>
        <taxon>Bacilli</taxon>
        <taxon>Bacillales</taxon>
        <taxon>Paenibacillaceae</taxon>
        <taxon>Paenibacillus</taxon>
    </lineage>
</organism>
<dbReference type="SUPFAM" id="SSF53474">
    <property type="entry name" value="alpha/beta-Hydrolases"/>
    <property type="match status" value="1"/>
</dbReference>
<dbReference type="Proteomes" id="UP000608420">
    <property type="component" value="Unassembled WGS sequence"/>
</dbReference>
<sequence>MHIYTKGDGKHTMVLLSGLGTAAPALDFEPLINELAINNKVVVVELFGYGWSSLTNKERTVENIVEELRTALHQASIEVPYILMPHSISGIYSMYYANKYPEEVKAVIGIDPTLPQALQYFGESAPTMPQYMGYISLTGVSRLATYINPKNYLPIAEEGTYSEDNLTMTRAISAWKGYNKNVIDEINEIKNNVDKTAPLKFPRALPVLFFTTKEDRVNQDGKSKTAFYQTQLTKSSASKIIALEGHHYLHWTRSKEMSQQVQEFTDALTDE</sequence>
<dbReference type="EMBL" id="BMIW01000016">
    <property type="protein sequence ID" value="GGG02136.1"/>
    <property type="molecule type" value="Genomic_DNA"/>
</dbReference>
<comment type="caution">
    <text evidence="2">The sequence shown here is derived from an EMBL/GenBank/DDBJ whole genome shotgun (WGS) entry which is preliminary data.</text>
</comment>
<feature type="domain" description="Serine aminopeptidase S33" evidence="1">
    <location>
        <begin position="12"/>
        <end position="238"/>
    </location>
</feature>
<proteinExistence type="predicted"/>
<dbReference type="InterPro" id="IPR029058">
    <property type="entry name" value="AB_hydrolase_fold"/>
</dbReference>
<evidence type="ECO:0000313" key="2">
    <source>
        <dbReference type="EMBL" id="GGG02136.1"/>
    </source>
</evidence>
<keyword evidence="3" id="KW-1185">Reference proteome</keyword>
<evidence type="ECO:0000259" key="1">
    <source>
        <dbReference type="Pfam" id="PF12146"/>
    </source>
</evidence>
<accession>A0ABQ1VY64</accession>
<dbReference type="Pfam" id="PF12146">
    <property type="entry name" value="Hydrolase_4"/>
    <property type="match status" value="1"/>
</dbReference>